<dbReference type="Gene3D" id="3.30.300.20">
    <property type="match status" value="1"/>
</dbReference>
<comment type="caution">
    <text evidence="1">The sequence shown here is derived from an EMBL/GenBank/DDBJ whole genome shotgun (WGS) entry which is preliminary data.</text>
</comment>
<dbReference type="Proteomes" id="UP000624041">
    <property type="component" value="Unassembled WGS sequence"/>
</dbReference>
<reference evidence="1" key="1">
    <citation type="journal article" date="2014" name="Int. J. Syst. Evol. Microbiol.">
        <title>Complete genome sequence of Corynebacterium casei LMG S-19264T (=DSM 44701T), isolated from a smear-ripened cheese.</title>
        <authorList>
            <consortium name="US DOE Joint Genome Institute (JGI-PGF)"/>
            <person name="Walter F."/>
            <person name="Albersmeier A."/>
            <person name="Kalinowski J."/>
            <person name="Ruckert C."/>
        </authorList>
    </citation>
    <scope>NUCLEOTIDE SEQUENCE</scope>
    <source>
        <strain evidence="1">JCM 17251</strain>
    </source>
</reference>
<keyword evidence="2" id="KW-1185">Reference proteome</keyword>
<dbReference type="Pfam" id="PF02566">
    <property type="entry name" value="OsmC"/>
    <property type="match status" value="1"/>
</dbReference>
<evidence type="ECO:0000313" key="1">
    <source>
        <dbReference type="EMBL" id="GGN51242.1"/>
    </source>
</evidence>
<sequence>MELKMEWEGKRAFNGVTPSGYPFITDGLPEFGGEGRGPTPMEMLLGTVIGCTGIDIISILEKMKLAPKAFHVQAKGDRSQSHPRRYKDIHLHYTVNGDIPEDKLYRAIELSLNKYCSVVYSLNAEITASYSLNGGDQVTMDLD</sequence>
<dbReference type="AlphaFoldDB" id="A0A917XS38"/>
<dbReference type="EMBL" id="BMOS01000003">
    <property type="protein sequence ID" value="GGN51242.1"/>
    <property type="molecule type" value="Genomic_DNA"/>
</dbReference>
<dbReference type="InterPro" id="IPR003718">
    <property type="entry name" value="OsmC/Ohr_fam"/>
</dbReference>
<protein>
    <submittedName>
        <fullName evidence="1">Peroxiredoxin</fullName>
    </submittedName>
</protein>
<reference evidence="1" key="2">
    <citation type="submission" date="2020-09" db="EMBL/GenBank/DDBJ databases">
        <authorList>
            <person name="Sun Q."/>
            <person name="Ohkuma M."/>
        </authorList>
    </citation>
    <scope>NUCLEOTIDE SEQUENCE</scope>
    <source>
        <strain evidence="1">JCM 17251</strain>
    </source>
</reference>
<name>A0A917XS38_9BACI</name>
<accession>A0A917XS38</accession>
<gene>
    <name evidence="1" type="ORF">GCM10007971_05560</name>
</gene>
<organism evidence="1 2">
    <name type="scientific">Oceanobacillus indicireducens</name>
    <dbReference type="NCBI Taxonomy" id="1004261"/>
    <lineage>
        <taxon>Bacteria</taxon>
        <taxon>Bacillati</taxon>
        <taxon>Bacillota</taxon>
        <taxon>Bacilli</taxon>
        <taxon>Bacillales</taxon>
        <taxon>Bacillaceae</taxon>
        <taxon>Oceanobacillus</taxon>
    </lineage>
</organism>
<dbReference type="InterPro" id="IPR036102">
    <property type="entry name" value="OsmC/Ohrsf"/>
</dbReference>
<dbReference type="RefSeq" id="WP_229782535.1">
    <property type="nucleotide sequence ID" value="NZ_BMOS01000003.1"/>
</dbReference>
<dbReference type="PANTHER" id="PTHR34352">
    <property type="entry name" value="PROTEIN YHFA"/>
    <property type="match status" value="1"/>
</dbReference>
<proteinExistence type="predicted"/>
<dbReference type="PANTHER" id="PTHR34352:SF1">
    <property type="entry name" value="PROTEIN YHFA"/>
    <property type="match status" value="1"/>
</dbReference>
<dbReference type="SUPFAM" id="SSF82784">
    <property type="entry name" value="OsmC-like"/>
    <property type="match status" value="1"/>
</dbReference>
<evidence type="ECO:0000313" key="2">
    <source>
        <dbReference type="Proteomes" id="UP000624041"/>
    </source>
</evidence>
<dbReference type="InterPro" id="IPR015946">
    <property type="entry name" value="KH_dom-like_a/b"/>
</dbReference>